<reference evidence="2 3" key="2">
    <citation type="submission" date="2019-01" db="EMBL/GenBank/DDBJ databases">
        <title>The decoding of complex shrimp genome reveals the adaptation for benthos swimmer, frequently molting mechanism and breeding impact on genome.</title>
        <authorList>
            <person name="Sun Y."/>
            <person name="Gao Y."/>
            <person name="Yu Y."/>
        </authorList>
    </citation>
    <scope>NUCLEOTIDE SEQUENCE [LARGE SCALE GENOMIC DNA]</scope>
    <source>
        <tissue evidence="2">Muscle</tissue>
    </source>
</reference>
<name>A0A423T3W6_PENVA</name>
<accession>A0A423T3W6</accession>
<comment type="caution">
    <text evidence="2">The sequence shown here is derived from an EMBL/GenBank/DDBJ whole genome shotgun (WGS) entry which is preliminary data.</text>
</comment>
<proteinExistence type="predicted"/>
<sequence length="403" mass="42640">MVSQPIASTAASPSHVKPKRTKRQAILFITQSKPEIIGIRVVLEDAPPPPSRRGGDGLGKVAMIKGNEEVLAKVLVKGNCVLIGEAEGPGADSGFGAARVHTQHKLCLITTSSPSPAHPPTPTTKHQKRKIGARQDKHLSPLHSAPCHFTLPSLPAPPPPPTPPLLSSYSPLPPLFLFLIPPLALLCSFPIPRFPYVFLSPIPSFPFPCLPSPLCPPLIPPPAHSLLLPLCPSSAPPLPLCPPPLPAPLPPPPLLPSSAPLPSSFAAPAFLLSSRPKPPAADTRGAKIPGASGTDFAQAKLLLRAINMLISSFSARDLAGGQALPLSKQAKIVRLSLQQKGHARSRPPAWNVPFRAIISSTTDEEEPGYRLLTTANILPFLKMPPRRAEELSVLASCPPVVMT</sequence>
<dbReference type="EMBL" id="QCYY01002369">
    <property type="protein sequence ID" value="ROT70938.1"/>
    <property type="molecule type" value="Genomic_DNA"/>
</dbReference>
<gene>
    <name evidence="2" type="ORF">C7M84_010779</name>
</gene>
<dbReference type="PRINTS" id="PR01217">
    <property type="entry name" value="PRICHEXTENSN"/>
</dbReference>
<evidence type="ECO:0000313" key="3">
    <source>
        <dbReference type="Proteomes" id="UP000283509"/>
    </source>
</evidence>
<dbReference type="Proteomes" id="UP000283509">
    <property type="component" value="Unassembled WGS sequence"/>
</dbReference>
<dbReference type="AlphaFoldDB" id="A0A423T3W6"/>
<feature type="region of interest" description="Disordered" evidence="1">
    <location>
        <begin position="110"/>
        <end position="135"/>
    </location>
</feature>
<evidence type="ECO:0000256" key="1">
    <source>
        <dbReference type="SAM" id="MobiDB-lite"/>
    </source>
</evidence>
<feature type="compositionally biased region" description="Polar residues" evidence="1">
    <location>
        <begin position="1"/>
        <end position="12"/>
    </location>
</feature>
<feature type="region of interest" description="Disordered" evidence="1">
    <location>
        <begin position="1"/>
        <end position="20"/>
    </location>
</feature>
<organism evidence="2 3">
    <name type="scientific">Penaeus vannamei</name>
    <name type="common">Whiteleg shrimp</name>
    <name type="synonym">Litopenaeus vannamei</name>
    <dbReference type="NCBI Taxonomy" id="6689"/>
    <lineage>
        <taxon>Eukaryota</taxon>
        <taxon>Metazoa</taxon>
        <taxon>Ecdysozoa</taxon>
        <taxon>Arthropoda</taxon>
        <taxon>Crustacea</taxon>
        <taxon>Multicrustacea</taxon>
        <taxon>Malacostraca</taxon>
        <taxon>Eumalacostraca</taxon>
        <taxon>Eucarida</taxon>
        <taxon>Decapoda</taxon>
        <taxon>Dendrobranchiata</taxon>
        <taxon>Penaeoidea</taxon>
        <taxon>Penaeidae</taxon>
        <taxon>Penaeus</taxon>
    </lineage>
</organism>
<keyword evidence="3" id="KW-1185">Reference proteome</keyword>
<protein>
    <submittedName>
        <fullName evidence="2">Uncharacterized protein</fullName>
    </submittedName>
</protein>
<reference evidence="2 3" key="1">
    <citation type="submission" date="2018-04" db="EMBL/GenBank/DDBJ databases">
        <authorList>
            <person name="Zhang X."/>
            <person name="Yuan J."/>
            <person name="Li F."/>
            <person name="Xiang J."/>
        </authorList>
    </citation>
    <scope>NUCLEOTIDE SEQUENCE [LARGE SCALE GENOMIC DNA]</scope>
    <source>
        <tissue evidence="2">Muscle</tissue>
    </source>
</reference>
<evidence type="ECO:0000313" key="2">
    <source>
        <dbReference type="EMBL" id="ROT70938.1"/>
    </source>
</evidence>